<evidence type="ECO:0000256" key="1">
    <source>
        <dbReference type="SAM" id="Phobius"/>
    </source>
</evidence>
<keyword evidence="1" id="KW-1133">Transmembrane helix</keyword>
<proteinExistence type="predicted"/>
<dbReference type="AlphaFoldDB" id="A0A3D9V8D6"/>
<accession>A0A3D9V8D6</accession>
<comment type="caution">
    <text evidence="2">The sequence shown here is derived from an EMBL/GenBank/DDBJ whole genome shotgun (WGS) entry which is preliminary data.</text>
</comment>
<evidence type="ECO:0000313" key="2">
    <source>
        <dbReference type="EMBL" id="REF38058.1"/>
    </source>
</evidence>
<keyword evidence="1" id="KW-0812">Transmembrane</keyword>
<feature type="transmembrane region" description="Helical" evidence="1">
    <location>
        <begin position="35"/>
        <end position="55"/>
    </location>
</feature>
<dbReference type="Proteomes" id="UP000256485">
    <property type="component" value="Unassembled WGS sequence"/>
</dbReference>
<keyword evidence="1" id="KW-0472">Membrane</keyword>
<sequence length="78" mass="8260">MRSIRVLATFGGFICAVMLIKGIYALVSEAPDTSPAALFCFALSVGVAVAFNVLLNHDSVTSWCASDRTADVEFADSQ</sequence>
<keyword evidence="3" id="KW-1185">Reference proteome</keyword>
<evidence type="ECO:0000313" key="3">
    <source>
        <dbReference type="Proteomes" id="UP000256485"/>
    </source>
</evidence>
<protein>
    <submittedName>
        <fullName evidence="2">Uncharacterized protein</fullName>
    </submittedName>
</protein>
<reference evidence="2 3" key="1">
    <citation type="submission" date="2018-08" db="EMBL/GenBank/DDBJ databases">
        <title>Sequencing the genomes of 1000 actinobacteria strains.</title>
        <authorList>
            <person name="Klenk H.-P."/>
        </authorList>
    </citation>
    <scope>NUCLEOTIDE SEQUENCE [LARGE SCALE GENOMIC DNA]</scope>
    <source>
        <strain evidence="2 3">DSM 22891</strain>
    </source>
</reference>
<gene>
    <name evidence="2" type="ORF">DFJ64_3528</name>
</gene>
<dbReference type="EMBL" id="QTUC01000001">
    <property type="protein sequence ID" value="REF38058.1"/>
    <property type="molecule type" value="Genomic_DNA"/>
</dbReference>
<name>A0A3D9V8D6_THECX</name>
<organism evidence="2 3">
    <name type="scientific">Thermasporomyces composti</name>
    <dbReference type="NCBI Taxonomy" id="696763"/>
    <lineage>
        <taxon>Bacteria</taxon>
        <taxon>Bacillati</taxon>
        <taxon>Actinomycetota</taxon>
        <taxon>Actinomycetes</taxon>
        <taxon>Propionibacteriales</taxon>
        <taxon>Nocardioidaceae</taxon>
        <taxon>Thermasporomyces</taxon>
    </lineage>
</organism>
<dbReference type="RefSeq" id="WP_115851412.1">
    <property type="nucleotide sequence ID" value="NZ_QTUC01000001.1"/>
</dbReference>